<reference evidence="3" key="1">
    <citation type="submission" date="2021-02" db="EMBL/GenBank/DDBJ databases">
        <authorList>
            <person name="Dougan E. K."/>
            <person name="Rhodes N."/>
            <person name="Thang M."/>
            <person name="Chan C."/>
        </authorList>
    </citation>
    <scope>NUCLEOTIDE SEQUENCE</scope>
</reference>
<keyword evidence="2" id="KW-0732">Signal</keyword>
<evidence type="ECO:0000313" key="3">
    <source>
        <dbReference type="EMBL" id="CAE8725432.1"/>
    </source>
</evidence>
<keyword evidence="1" id="KW-0812">Transmembrane</keyword>
<dbReference type="AlphaFoldDB" id="A0A813LJ56"/>
<feature type="transmembrane region" description="Helical" evidence="1">
    <location>
        <begin position="100"/>
        <end position="118"/>
    </location>
</feature>
<keyword evidence="1" id="KW-1133">Transmembrane helix</keyword>
<dbReference type="EMBL" id="CAJNNW010035069">
    <property type="protein sequence ID" value="CAE8725432.1"/>
    <property type="molecule type" value="Genomic_DNA"/>
</dbReference>
<evidence type="ECO:0000256" key="2">
    <source>
        <dbReference type="SAM" id="SignalP"/>
    </source>
</evidence>
<protein>
    <submittedName>
        <fullName evidence="3">Uncharacterized protein</fullName>
    </submittedName>
</protein>
<proteinExistence type="predicted"/>
<dbReference type="Proteomes" id="UP000626109">
    <property type="component" value="Unassembled WGS sequence"/>
</dbReference>
<gene>
    <name evidence="3" type="ORF">PGLA2088_LOCUS44119</name>
</gene>
<sequence>MQIAIRSTTRRMQSLRVLAALALALLAFSGGSQCFGCFRAHHLQRASMAKSAEPQFREGDAAEELPDWLMTATGGVEGAKDVKVSEDETESFGVDMGWDYRVVSGVVFVVGLIAVGFISQ</sequence>
<name>A0A813LJ56_POLGL</name>
<feature type="signal peptide" evidence="2">
    <location>
        <begin position="1"/>
        <end position="34"/>
    </location>
</feature>
<comment type="caution">
    <text evidence="3">The sequence shown here is derived from an EMBL/GenBank/DDBJ whole genome shotgun (WGS) entry which is preliminary data.</text>
</comment>
<feature type="chain" id="PRO_5032951966" evidence="2">
    <location>
        <begin position="35"/>
        <end position="120"/>
    </location>
</feature>
<evidence type="ECO:0000313" key="4">
    <source>
        <dbReference type="Proteomes" id="UP000626109"/>
    </source>
</evidence>
<keyword evidence="1" id="KW-0472">Membrane</keyword>
<evidence type="ECO:0000256" key="1">
    <source>
        <dbReference type="SAM" id="Phobius"/>
    </source>
</evidence>
<organism evidence="3 4">
    <name type="scientific">Polarella glacialis</name>
    <name type="common">Dinoflagellate</name>
    <dbReference type="NCBI Taxonomy" id="89957"/>
    <lineage>
        <taxon>Eukaryota</taxon>
        <taxon>Sar</taxon>
        <taxon>Alveolata</taxon>
        <taxon>Dinophyceae</taxon>
        <taxon>Suessiales</taxon>
        <taxon>Suessiaceae</taxon>
        <taxon>Polarella</taxon>
    </lineage>
</organism>
<accession>A0A813LJ56</accession>